<evidence type="ECO:0000256" key="3">
    <source>
        <dbReference type="PROSITE-ProRule" id="PRU00284"/>
    </source>
</evidence>
<feature type="transmembrane region" description="Helical" evidence="4">
    <location>
        <begin position="17"/>
        <end position="34"/>
    </location>
</feature>
<comment type="similarity">
    <text evidence="2">Belongs to the methyl-accepting chemotaxis (MCP) protein family.</text>
</comment>
<organism evidence="7 8">
    <name type="scientific">Geomonas diazotrophica</name>
    <dbReference type="NCBI Taxonomy" id="2843197"/>
    <lineage>
        <taxon>Bacteria</taxon>
        <taxon>Pseudomonadati</taxon>
        <taxon>Thermodesulfobacteriota</taxon>
        <taxon>Desulfuromonadia</taxon>
        <taxon>Geobacterales</taxon>
        <taxon>Geobacteraceae</taxon>
        <taxon>Geomonas</taxon>
    </lineage>
</organism>
<name>A0ABX8JK65_9BACT</name>
<dbReference type="PROSITE" id="PS50111">
    <property type="entry name" value="CHEMOTAXIS_TRANSDUC_2"/>
    <property type="match status" value="1"/>
</dbReference>
<dbReference type="PANTHER" id="PTHR32089">
    <property type="entry name" value="METHYL-ACCEPTING CHEMOTAXIS PROTEIN MCPB"/>
    <property type="match status" value="1"/>
</dbReference>
<dbReference type="PANTHER" id="PTHR32089:SF112">
    <property type="entry name" value="LYSOZYME-LIKE PROTEIN-RELATED"/>
    <property type="match status" value="1"/>
</dbReference>
<dbReference type="Proteomes" id="UP000683493">
    <property type="component" value="Chromosome"/>
</dbReference>
<evidence type="ECO:0000256" key="1">
    <source>
        <dbReference type="ARBA" id="ARBA00023224"/>
    </source>
</evidence>
<keyword evidence="4" id="KW-0472">Membrane</keyword>
<protein>
    <submittedName>
        <fullName evidence="7">Methyl-accepting chemotaxis protein</fullName>
    </submittedName>
</protein>
<dbReference type="InterPro" id="IPR003660">
    <property type="entry name" value="HAMP_dom"/>
</dbReference>
<evidence type="ECO:0000259" key="5">
    <source>
        <dbReference type="PROSITE" id="PS50111"/>
    </source>
</evidence>
<evidence type="ECO:0000313" key="8">
    <source>
        <dbReference type="Proteomes" id="UP000683493"/>
    </source>
</evidence>
<reference evidence="7 8" key="1">
    <citation type="submission" date="2021-06" db="EMBL/GenBank/DDBJ databases">
        <title>Gemonas diversity in paddy soil.</title>
        <authorList>
            <person name="Liu G."/>
        </authorList>
    </citation>
    <scope>NUCLEOTIDE SEQUENCE [LARGE SCALE GENOMIC DNA]</scope>
    <source>
        <strain evidence="7 8">RG29</strain>
    </source>
</reference>
<dbReference type="CDD" id="cd11386">
    <property type="entry name" value="MCP_signal"/>
    <property type="match status" value="1"/>
</dbReference>
<feature type="domain" description="HAMP" evidence="6">
    <location>
        <begin position="63"/>
        <end position="115"/>
    </location>
</feature>
<dbReference type="InterPro" id="IPR004089">
    <property type="entry name" value="MCPsignal_dom"/>
</dbReference>
<keyword evidence="4" id="KW-1133">Transmembrane helix</keyword>
<dbReference type="Pfam" id="PF00015">
    <property type="entry name" value="MCPsignal"/>
    <property type="match status" value="1"/>
</dbReference>
<evidence type="ECO:0000313" key="7">
    <source>
        <dbReference type="EMBL" id="QWV98783.1"/>
    </source>
</evidence>
<dbReference type="PROSITE" id="PS50885">
    <property type="entry name" value="HAMP"/>
    <property type="match status" value="1"/>
</dbReference>
<sequence>MNFLLDLYLHLRIRTRIILLCICYSFCIVFAVVAGRSFSLALSVVSTAVFLVLGAFFSALLFWSVNDALQRIIAFLKTMIDGDLTRPISAKRNNEISTIIRSIDALQTTMRDIIRQIQQNSEQMALTSHQLQENAERISAGTDDAAAQTNAVAVASEEMAATSGDIARNCVSAADNSRRASQTAGSGAEVVRQTTLGMERIASRVQGAARTVEDLGARSDQIDQIIRTIQDIADQTNLLALNAAIEAARAGEQGRGFAVVADEVRALAERTTSATREIGEMIKAIQGGTRGAIAAIEEGVAEVGKGAEFSARSGQALEEILAQVSEVNSQISQITAAAQQQTSTTDEITRSIQKITDVVHQTARGVNDAAAAASTLALQSEELERLVRQFKL</sequence>
<keyword evidence="1 3" id="KW-0807">Transducer</keyword>
<evidence type="ECO:0000256" key="4">
    <source>
        <dbReference type="SAM" id="Phobius"/>
    </source>
</evidence>
<proteinExistence type="inferred from homology"/>
<gene>
    <name evidence="7" type="ORF">KP005_05715</name>
</gene>
<keyword evidence="8" id="KW-1185">Reference proteome</keyword>
<evidence type="ECO:0000259" key="6">
    <source>
        <dbReference type="PROSITE" id="PS50885"/>
    </source>
</evidence>
<accession>A0ABX8JK65</accession>
<feature type="domain" description="Methyl-accepting transducer" evidence="5">
    <location>
        <begin position="120"/>
        <end position="356"/>
    </location>
</feature>
<dbReference type="EMBL" id="CP076724">
    <property type="protein sequence ID" value="QWV98783.1"/>
    <property type="molecule type" value="Genomic_DNA"/>
</dbReference>
<feature type="transmembrane region" description="Helical" evidence="4">
    <location>
        <begin position="40"/>
        <end position="63"/>
    </location>
</feature>
<dbReference type="SMART" id="SM00283">
    <property type="entry name" value="MA"/>
    <property type="match status" value="1"/>
</dbReference>
<evidence type="ECO:0000256" key="2">
    <source>
        <dbReference type="ARBA" id="ARBA00029447"/>
    </source>
</evidence>
<keyword evidence="4" id="KW-0812">Transmembrane</keyword>